<dbReference type="STRING" id="489703.SAMN04488038_103142"/>
<evidence type="ECO:0000259" key="6">
    <source>
        <dbReference type="SMART" id="SM00478"/>
    </source>
</evidence>
<comment type="similarity">
    <text evidence="2">Belongs to the alkylbase DNA glycosidase AlkA family.</text>
</comment>
<dbReference type="GO" id="GO:0006285">
    <property type="term" value="P:base-excision repair, AP site formation"/>
    <property type="evidence" value="ECO:0007669"/>
    <property type="project" value="TreeGrafter"/>
</dbReference>
<keyword evidence="4" id="KW-0227">DNA damage</keyword>
<dbReference type="InterPro" id="IPR011257">
    <property type="entry name" value="DNA_glycosylase"/>
</dbReference>
<dbReference type="RefSeq" id="WP_245732347.1">
    <property type="nucleotide sequence ID" value="NZ_FOFS01000003.1"/>
</dbReference>
<dbReference type="GO" id="GO:0005737">
    <property type="term" value="C:cytoplasm"/>
    <property type="evidence" value="ECO:0007669"/>
    <property type="project" value="TreeGrafter"/>
</dbReference>
<evidence type="ECO:0000313" key="8">
    <source>
        <dbReference type="Proteomes" id="UP000199233"/>
    </source>
</evidence>
<gene>
    <name evidence="7" type="ORF">SAMN04488038_103142</name>
</gene>
<dbReference type="EMBL" id="FOFS01000003">
    <property type="protein sequence ID" value="SEQ03407.1"/>
    <property type="molecule type" value="Genomic_DNA"/>
</dbReference>
<protein>
    <recommendedName>
        <fullName evidence="3">DNA-3-methyladenine glycosylase II</fullName>
        <ecNumber evidence="3">3.2.2.21</ecNumber>
    </recommendedName>
</protein>
<evidence type="ECO:0000256" key="1">
    <source>
        <dbReference type="ARBA" id="ARBA00000086"/>
    </source>
</evidence>
<evidence type="ECO:0000256" key="4">
    <source>
        <dbReference type="ARBA" id="ARBA00022763"/>
    </source>
</evidence>
<dbReference type="GO" id="GO:0032993">
    <property type="term" value="C:protein-DNA complex"/>
    <property type="evidence" value="ECO:0007669"/>
    <property type="project" value="TreeGrafter"/>
</dbReference>
<feature type="domain" description="HhH-GPD" evidence="6">
    <location>
        <begin position="47"/>
        <end position="206"/>
    </location>
</feature>
<dbReference type="PANTHER" id="PTHR43003:SF5">
    <property type="entry name" value="DNA-3-METHYLADENINE GLYCOSYLASE"/>
    <property type="match status" value="1"/>
</dbReference>
<dbReference type="SUPFAM" id="SSF48150">
    <property type="entry name" value="DNA-glycosylase"/>
    <property type="match status" value="1"/>
</dbReference>
<organism evidence="7 8">
    <name type="scientific">Solimonas aquatica</name>
    <dbReference type="NCBI Taxonomy" id="489703"/>
    <lineage>
        <taxon>Bacteria</taxon>
        <taxon>Pseudomonadati</taxon>
        <taxon>Pseudomonadota</taxon>
        <taxon>Gammaproteobacteria</taxon>
        <taxon>Nevskiales</taxon>
        <taxon>Nevskiaceae</taxon>
        <taxon>Solimonas</taxon>
    </lineage>
</organism>
<accession>A0A1H9CQR7</accession>
<dbReference type="InterPro" id="IPR003265">
    <property type="entry name" value="HhH-GPD_domain"/>
</dbReference>
<dbReference type="InterPro" id="IPR051912">
    <property type="entry name" value="Alkylbase_DNA_Glycosylase/TA"/>
</dbReference>
<evidence type="ECO:0000256" key="3">
    <source>
        <dbReference type="ARBA" id="ARBA00012000"/>
    </source>
</evidence>
<evidence type="ECO:0000256" key="2">
    <source>
        <dbReference type="ARBA" id="ARBA00010817"/>
    </source>
</evidence>
<dbReference type="SMART" id="SM00478">
    <property type="entry name" value="ENDO3c"/>
    <property type="match status" value="1"/>
</dbReference>
<dbReference type="CDD" id="cd00056">
    <property type="entry name" value="ENDO3c"/>
    <property type="match status" value="1"/>
</dbReference>
<keyword evidence="5" id="KW-0234">DNA repair</keyword>
<dbReference type="Gene3D" id="1.10.340.30">
    <property type="entry name" value="Hypothetical protein, domain 2"/>
    <property type="match status" value="1"/>
</dbReference>
<dbReference type="Gene3D" id="1.10.1670.40">
    <property type="match status" value="1"/>
</dbReference>
<reference evidence="7 8" key="1">
    <citation type="submission" date="2016-10" db="EMBL/GenBank/DDBJ databases">
        <authorList>
            <person name="de Groot N.N."/>
        </authorList>
    </citation>
    <scope>NUCLEOTIDE SEQUENCE [LARGE SCALE GENOMIC DNA]</scope>
    <source>
        <strain evidence="7 8">DSM 25927</strain>
    </source>
</reference>
<dbReference type="Proteomes" id="UP000199233">
    <property type="component" value="Unassembled WGS sequence"/>
</dbReference>
<name>A0A1H9CQR7_9GAMM</name>
<dbReference type="FunFam" id="1.10.340.30:FF:000004">
    <property type="entry name" value="DNA-3-methyladenine glycosylase II"/>
    <property type="match status" value="1"/>
</dbReference>
<dbReference type="GO" id="GO:0008725">
    <property type="term" value="F:DNA-3-methyladenine glycosylase activity"/>
    <property type="evidence" value="ECO:0007669"/>
    <property type="project" value="TreeGrafter"/>
</dbReference>
<evidence type="ECO:0000256" key="5">
    <source>
        <dbReference type="ARBA" id="ARBA00023204"/>
    </source>
</evidence>
<dbReference type="GO" id="GO:0006307">
    <property type="term" value="P:DNA alkylation repair"/>
    <property type="evidence" value="ECO:0007669"/>
    <property type="project" value="TreeGrafter"/>
</dbReference>
<dbReference type="PANTHER" id="PTHR43003">
    <property type="entry name" value="DNA-3-METHYLADENINE GLYCOSYLASE"/>
    <property type="match status" value="1"/>
</dbReference>
<dbReference type="GO" id="GO:0043916">
    <property type="term" value="F:DNA-7-methylguanine glycosylase activity"/>
    <property type="evidence" value="ECO:0007669"/>
    <property type="project" value="TreeGrafter"/>
</dbReference>
<sequence length="212" mass="23324">MQQKLRAAEQHLAAVDPVMAQLIERHGPCGLLARRSDPFHTLCGAIISQQLSTRAADTIQSRVMAGLGAARHIQPPQLLAASHEQLCGYGLSNAKAKWLRALATAAHEGHLDFIALRRLDDESAIALLDALPGIGRWTAEMFLMFALGRLDLFALDDVGLQRGLRLLYGRPRDARGALPPRRVQAIIRPWAPYRSVASWYLWRAVEATPVSA</sequence>
<keyword evidence="8" id="KW-1185">Reference proteome</keyword>
<dbReference type="Pfam" id="PF00730">
    <property type="entry name" value="HhH-GPD"/>
    <property type="match status" value="1"/>
</dbReference>
<evidence type="ECO:0000313" key="7">
    <source>
        <dbReference type="EMBL" id="SEQ03407.1"/>
    </source>
</evidence>
<comment type="catalytic activity">
    <reaction evidence="1">
        <text>Hydrolysis of alkylated DNA, releasing 3-methyladenine, 3-methylguanine, 7-methylguanine and 7-methyladenine.</text>
        <dbReference type="EC" id="3.2.2.21"/>
    </reaction>
</comment>
<dbReference type="PROSITE" id="PS00516">
    <property type="entry name" value="ALKYLBASE_DNA_GLYCOS"/>
    <property type="match status" value="1"/>
</dbReference>
<dbReference type="EC" id="3.2.2.21" evidence="3"/>
<dbReference type="AlphaFoldDB" id="A0A1H9CQR7"/>
<proteinExistence type="inferred from homology"/>
<dbReference type="GO" id="GO:0032131">
    <property type="term" value="F:alkylated DNA binding"/>
    <property type="evidence" value="ECO:0007669"/>
    <property type="project" value="TreeGrafter"/>
</dbReference>
<dbReference type="InterPro" id="IPR000035">
    <property type="entry name" value="Alkylbase_DNA_glycsylse_CS"/>
</dbReference>